<dbReference type="AlphaFoldDB" id="A0A067KWD0"/>
<accession>A0A067KWD0</accession>
<evidence type="ECO:0000313" key="2">
    <source>
        <dbReference type="EMBL" id="KDP36144.1"/>
    </source>
</evidence>
<protein>
    <submittedName>
        <fullName evidence="2">Uncharacterized protein</fullName>
    </submittedName>
</protein>
<organism evidence="2 3">
    <name type="scientific">Jatropha curcas</name>
    <name type="common">Barbados nut</name>
    <dbReference type="NCBI Taxonomy" id="180498"/>
    <lineage>
        <taxon>Eukaryota</taxon>
        <taxon>Viridiplantae</taxon>
        <taxon>Streptophyta</taxon>
        <taxon>Embryophyta</taxon>
        <taxon>Tracheophyta</taxon>
        <taxon>Spermatophyta</taxon>
        <taxon>Magnoliopsida</taxon>
        <taxon>eudicotyledons</taxon>
        <taxon>Gunneridae</taxon>
        <taxon>Pentapetalae</taxon>
        <taxon>rosids</taxon>
        <taxon>fabids</taxon>
        <taxon>Malpighiales</taxon>
        <taxon>Euphorbiaceae</taxon>
        <taxon>Crotonoideae</taxon>
        <taxon>Jatropheae</taxon>
        <taxon>Jatropha</taxon>
    </lineage>
</organism>
<reference evidence="2 3" key="1">
    <citation type="journal article" date="2014" name="PLoS ONE">
        <title>Global Analysis of Gene Expression Profiles in Physic Nut (Jatropha curcas L.) Seedlings Exposed to Salt Stress.</title>
        <authorList>
            <person name="Zhang L."/>
            <person name="Zhang C."/>
            <person name="Wu P."/>
            <person name="Chen Y."/>
            <person name="Li M."/>
            <person name="Jiang H."/>
            <person name="Wu G."/>
        </authorList>
    </citation>
    <scope>NUCLEOTIDE SEQUENCE [LARGE SCALE GENOMIC DNA]</scope>
    <source>
        <strain evidence="3">cv. GZQX0401</strain>
        <tissue evidence="2">Young leaves</tissue>
    </source>
</reference>
<name>A0A067KWD0_JATCU</name>
<proteinExistence type="predicted"/>
<keyword evidence="3" id="KW-1185">Reference proteome</keyword>
<dbReference type="Proteomes" id="UP000027138">
    <property type="component" value="Unassembled WGS sequence"/>
</dbReference>
<evidence type="ECO:0000256" key="1">
    <source>
        <dbReference type="SAM" id="MobiDB-lite"/>
    </source>
</evidence>
<feature type="compositionally biased region" description="Basic and acidic residues" evidence="1">
    <location>
        <begin position="17"/>
        <end position="37"/>
    </location>
</feature>
<sequence length="59" mass="6655">MVYESPDSGEVQHSGHRAVDRRLPPGDRPAKLRRGPERQNSLLFALIMESSPNSQLEEL</sequence>
<feature type="region of interest" description="Disordered" evidence="1">
    <location>
        <begin position="1"/>
        <end position="38"/>
    </location>
</feature>
<gene>
    <name evidence="2" type="ORF">JCGZ_08788</name>
</gene>
<dbReference type="EMBL" id="KK914453">
    <property type="protein sequence ID" value="KDP36144.1"/>
    <property type="molecule type" value="Genomic_DNA"/>
</dbReference>
<evidence type="ECO:0000313" key="3">
    <source>
        <dbReference type="Proteomes" id="UP000027138"/>
    </source>
</evidence>